<evidence type="ECO:0000313" key="3">
    <source>
        <dbReference type="Proteomes" id="UP000565711"/>
    </source>
</evidence>
<keyword evidence="1" id="KW-0472">Membrane</keyword>
<protein>
    <recommendedName>
        <fullName evidence="4">DUF3558 domain-containing protein</fullName>
    </recommendedName>
</protein>
<comment type="caution">
    <text evidence="2">The sequence shown here is derived from an EMBL/GenBank/DDBJ whole genome shotgun (WGS) entry which is preliminary data.</text>
</comment>
<organism evidence="2 3">
    <name type="scientific">Nocardia vermiculata</name>
    <dbReference type="NCBI Taxonomy" id="257274"/>
    <lineage>
        <taxon>Bacteria</taxon>
        <taxon>Bacillati</taxon>
        <taxon>Actinomycetota</taxon>
        <taxon>Actinomycetes</taxon>
        <taxon>Mycobacteriales</taxon>
        <taxon>Nocardiaceae</taxon>
        <taxon>Nocardia</taxon>
    </lineage>
</organism>
<keyword evidence="1" id="KW-0812">Transmembrane</keyword>
<dbReference type="RefSeq" id="WP_067870948.1">
    <property type="nucleotide sequence ID" value="NZ_JAAXOP010000023.1"/>
</dbReference>
<sequence>MLQHDHDHTASGNTRTAWLVTGAVAGLSVLGIGVAAGFWFGRGEPPAPAATSAPATYSMATIGNACDLVDPAPLTAWAPTPRNLSDHKEIPPSADDAGSLSCHLDYTAAPDRAYSFDRADLLLEVEFTNGSAPPFYDHWKHADTVTHAGPGTDSGPLTDVGTQGYWHWENTDNLTAHRAYAAAAQDGNVSVRVRIGYSREDKQEAASWAELGTIARAQVRSALAGLRTR</sequence>
<evidence type="ECO:0000313" key="2">
    <source>
        <dbReference type="EMBL" id="NKY53996.1"/>
    </source>
</evidence>
<evidence type="ECO:0008006" key="4">
    <source>
        <dbReference type="Google" id="ProtNLM"/>
    </source>
</evidence>
<keyword evidence="3" id="KW-1185">Reference proteome</keyword>
<accession>A0A846Y3A9</accession>
<feature type="transmembrane region" description="Helical" evidence="1">
    <location>
        <begin position="17"/>
        <end position="40"/>
    </location>
</feature>
<gene>
    <name evidence="2" type="ORF">HGA08_27760</name>
</gene>
<dbReference type="EMBL" id="JAAXOP010000023">
    <property type="protein sequence ID" value="NKY53996.1"/>
    <property type="molecule type" value="Genomic_DNA"/>
</dbReference>
<keyword evidence="1" id="KW-1133">Transmembrane helix</keyword>
<name>A0A846Y3A9_9NOCA</name>
<reference evidence="2 3" key="1">
    <citation type="submission" date="2020-04" db="EMBL/GenBank/DDBJ databases">
        <title>MicrobeNet Type strains.</title>
        <authorList>
            <person name="Nicholson A.C."/>
        </authorList>
    </citation>
    <scope>NUCLEOTIDE SEQUENCE [LARGE SCALE GENOMIC DNA]</scope>
    <source>
        <strain evidence="2 3">JCM 12354</strain>
    </source>
</reference>
<dbReference type="Proteomes" id="UP000565711">
    <property type="component" value="Unassembled WGS sequence"/>
</dbReference>
<evidence type="ECO:0000256" key="1">
    <source>
        <dbReference type="SAM" id="Phobius"/>
    </source>
</evidence>
<proteinExistence type="predicted"/>
<dbReference type="AlphaFoldDB" id="A0A846Y3A9"/>